<dbReference type="Proteomes" id="UP000076078">
    <property type="component" value="Unassembled WGS sequence"/>
</dbReference>
<dbReference type="GO" id="GO:0051604">
    <property type="term" value="P:protein maturation"/>
    <property type="evidence" value="ECO:0007669"/>
    <property type="project" value="InterPro"/>
</dbReference>
<evidence type="ECO:0000256" key="1">
    <source>
        <dbReference type="ARBA" id="ARBA00010381"/>
    </source>
</evidence>
<dbReference type="InterPro" id="IPR039796">
    <property type="entry name" value="MIP18"/>
</dbReference>
<dbReference type="InterPro" id="IPR034904">
    <property type="entry name" value="FSCA_dom_sf"/>
</dbReference>
<evidence type="ECO:0000256" key="2">
    <source>
        <dbReference type="ARBA" id="ARBA00022829"/>
    </source>
</evidence>
<dbReference type="Gene3D" id="3.30.300.130">
    <property type="entry name" value="Fe-S cluster assembly (FSCA)"/>
    <property type="match status" value="1"/>
</dbReference>
<dbReference type="GO" id="GO:0007059">
    <property type="term" value="P:chromosome segregation"/>
    <property type="evidence" value="ECO:0007669"/>
    <property type="project" value="UniProtKB-KW"/>
</dbReference>
<gene>
    <name evidence="3" type="ORF">DLAC_11579</name>
</gene>
<comment type="similarity">
    <text evidence="1">Belongs to the MIP18 family.</text>
</comment>
<keyword evidence="2" id="KW-0159">Chromosome partition</keyword>
<dbReference type="OMA" id="DLIRTTW"/>
<reference evidence="3 4" key="1">
    <citation type="submission" date="2015-12" db="EMBL/GenBank/DDBJ databases">
        <title>Dictyostelia acquired genes for synthesis and detection of signals that induce cell-type specialization by lateral gene transfer from prokaryotes.</title>
        <authorList>
            <person name="Gloeckner G."/>
            <person name="Schaap P."/>
        </authorList>
    </citation>
    <scope>NUCLEOTIDE SEQUENCE [LARGE SCALE GENOMIC DNA]</scope>
    <source>
        <strain evidence="3 4">TK</strain>
    </source>
</reference>
<sequence length="106" mass="12377">MNFNKIDSVDVYDIIRGIKDPEKPYCTLEELNVVQEELVHVKDLEQFVEIEIFFVPTVPYCHLAPTIGLCLREKINKYLPKKSKIDIFIQPGTHQIEKESKFIAKI</sequence>
<dbReference type="EMBL" id="LODT01000021">
    <property type="protein sequence ID" value="KYQ96955.1"/>
    <property type="molecule type" value="Genomic_DNA"/>
</dbReference>
<dbReference type="OrthoDB" id="2746at2759"/>
<dbReference type="PANTHER" id="PTHR12377">
    <property type="entry name" value="CYTOSOLIC IRON-SULFUR ASSEMBLY COMPONENT 2B-RELATED"/>
    <property type="match status" value="1"/>
</dbReference>
<evidence type="ECO:0000313" key="3">
    <source>
        <dbReference type="EMBL" id="KYQ96955.1"/>
    </source>
</evidence>
<proteinExistence type="inferred from homology"/>
<comment type="caution">
    <text evidence="3">The sequence shown here is derived from an EMBL/GenBank/DDBJ whole genome shotgun (WGS) entry which is preliminary data.</text>
</comment>
<dbReference type="SUPFAM" id="SSF117916">
    <property type="entry name" value="Fe-S cluster assembly (FSCA) domain-like"/>
    <property type="match status" value="1"/>
</dbReference>
<evidence type="ECO:0000313" key="4">
    <source>
        <dbReference type="Proteomes" id="UP000076078"/>
    </source>
</evidence>
<protein>
    <submittedName>
        <fullName evidence="3">Uncharacterized protein</fullName>
    </submittedName>
</protein>
<name>A0A151ZSS5_TIELA</name>
<dbReference type="STRING" id="361077.A0A151ZSS5"/>
<dbReference type="InParanoid" id="A0A151ZSS5"/>
<organism evidence="3 4">
    <name type="scientific">Tieghemostelium lacteum</name>
    <name type="common">Slime mold</name>
    <name type="synonym">Dictyostelium lacteum</name>
    <dbReference type="NCBI Taxonomy" id="361077"/>
    <lineage>
        <taxon>Eukaryota</taxon>
        <taxon>Amoebozoa</taxon>
        <taxon>Evosea</taxon>
        <taxon>Eumycetozoa</taxon>
        <taxon>Dictyostelia</taxon>
        <taxon>Dictyosteliales</taxon>
        <taxon>Raperosteliaceae</taxon>
        <taxon>Tieghemostelium</taxon>
    </lineage>
</organism>
<keyword evidence="4" id="KW-1185">Reference proteome</keyword>
<dbReference type="PANTHER" id="PTHR12377:SF2">
    <property type="entry name" value="CYTOSOLIC IRON-SULFUR ASSEMBLY COMPONENT 2A"/>
    <property type="match status" value="1"/>
</dbReference>
<accession>A0A151ZSS5</accession>
<dbReference type="AlphaFoldDB" id="A0A151ZSS5"/>